<dbReference type="InterPro" id="IPR013217">
    <property type="entry name" value="Methyltransf_12"/>
</dbReference>
<keyword evidence="2" id="KW-0808">Transferase</keyword>
<evidence type="ECO:0000313" key="3">
    <source>
        <dbReference type="Proteomes" id="UP000649232"/>
    </source>
</evidence>
<dbReference type="Proteomes" id="UP000649232">
    <property type="component" value="Unassembled WGS sequence"/>
</dbReference>
<dbReference type="SUPFAM" id="SSF53335">
    <property type="entry name" value="S-adenosyl-L-methionine-dependent methyltransferases"/>
    <property type="match status" value="1"/>
</dbReference>
<dbReference type="Pfam" id="PF08242">
    <property type="entry name" value="Methyltransf_12"/>
    <property type="match status" value="1"/>
</dbReference>
<dbReference type="CDD" id="cd02440">
    <property type="entry name" value="AdoMet_MTases"/>
    <property type="match status" value="1"/>
</dbReference>
<feature type="domain" description="Methyltransferase type 12" evidence="1">
    <location>
        <begin position="55"/>
        <end position="123"/>
    </location>
</feature>
<gene>
    <name evidence="2" type="ORF">JEU11_05705</name>
</gene>
<evidence type="ECO:0000313" key="2">
    <source>
        <dbReference type="EMBL" id="MBJ2135940.1"/>
    </source>
</evidence>
<sequence length="208" mass="24067">MNEVTRRFKNHYEHCFDKYGATAKGVDWRDTETANMRYQKMLNVLVDSPAKASMLDVGCGFAGLLSYLNEQNLSIDYTGIDVAQNMLSHSRKAFPHNQFIEADILSHQFDCKYDYVVCNGILTQKLAASQSSMTEYMEKLITTMFELCNLGIAFNLMSDRVNFKVDNLFYKSPEELLTFCLDNLSRHIKIDHAYPMYEYTVYLYKEGV</sequence>
<evidence type="ECO:0000259" key="1">
    <source>
        <dbReference type="Pfam" id="PF08242"/>
    </source>
</evidence>
<dbReference type="RefSeq" id="WP_198823979.1">
    <property type="nucleotide sequence ID" value="NZ_JAEILT010000006.1"/>
</dbReference>
<protein>
    <submittedName>
        <fullName evidence="2">Class I SAM-dependent methyltransferase</fullName>
    </submittedName>
</protein>
<dbReference type="GO" id="GO:0008168">
    <property type="term" value="F:methyltransferase activity"/>
    <property type="evidence" value="ECO:0007669"/>
    <property type="project" value="UniProtKB-KW"/>
</dbReference>
<name>A0ABS0WBT8_9ALTE</name>
<dbReference type="InterPro" id="IPR029063">
    <property type="entry name" value="SAM-dependent_MTases_sf"/>
</dbReference>
<comment type="caution">
    <text evidence="2">The sequence shown here is derived from an EMBL/GenBank/DDBJ whole genome shotgun (WGS) entry which is preliminary data.</text>
</comment>
<dbReference type="EMBL" id="JAEILT010000006">
    <property type="protein sequence ID" value="MBJ2135940.1"/>
    <property type="molecule type" value="Genomic_DNA"/>
</dbReference>
<dbReference type="Gene3D" id="3.40.50.150">
    <property type="entry name" value="Vaccinia Virus protein VP39"/>
    <property type="match status" value="1"/>
</dbReference>
<keyword evidence="2" id="KW-0489">Methyltransferase</keyword>
<accession>A0ABS0WBT8</accession>
<dbReference type="GO" id="GO:0032259">
    <property type="term" value="P:methylation"/>
    <property type="evidence" value="ECO:0007669"/>
    <property type="project" value="UniProtKB-KW"/>
</dbReference>
<reference evidence="2 3" key="1">
    <citation type="submission" date="2020-12" db="EMBL/GenBank/DDBJ databases">
        <title>Draft genome sequences of nine environmental bacterial isolates colonizing plastic.</title>
        <authorList>
            <person name="Borre I."/>
            <person name="Sonnenschein E.C."/>
        </authorList>
    </citation>
    <scope>NUCLEOTIDE SEQUENCE [LARGE SCALE GENOMIC DNA]</scope>
    <source>
        <strain evidence="2 3">IB30</strain>
    </source>
</reference>
<organism evidence="2 3">
    <name type="scientific">Paraglaciecola chathamensis</name>
    <dbReference type="NCBI Taxonomy" id="368405"/>
    <lineage>
        <taxon>Bacteria</taxon>
        <taxon>Pseudomonadati</taxon>
        <taxon>Pseudomonadota</taxon>
        <taxon>Gammaproteobacteria</taxon>
        <taxon>Alteromonadales</taxon>
        <taxon>Alteromonadaceae</taxon>
        <taxon>Paraglaciecola</taxon>
    </lineage>
</organism>
<proteinExistence type="predicted"/>